<dbReference type="RefSeq" id="WP_058408010.1">
    <property type="nucleotide sequence ID" value="NZ_RBQE01000301.1"/>
</dbReference>
<dbReference type="InterPro" id="IPR001623">
    <property type="entry name" value="DnaJ_domain"/>
</dbReference>
<comment type="caution">
    <text evidence="4">The sequence shown here is derived from an EMBL/GenBank/DDBJ whole genome shotgun (WGS) entry which is preliminary data.</text>
</comment>
<reference evidence="4 5" key="1">
    <citation type="submission" date="2018-08" db="EMBL/GenBank/DDBJ databases">
        <title>Recombination of ecologically and evolutionarily significant loci maintains genetic cohesion in the Pseudomonas syringae species complex.</title>
        <authorList>
            <person name="Dillon M."/>
            <person name="Thakur S."/>
            <person name="Almeida R.N.D."/>
            <person name="Weir B.S."/>
            <person name="Guttman D.S."/>
        </authorList>
    </citation>
    <scope>NUCLEOTIDE SEQUENCE [LARGE SCALE GENOMIC DNA]</scope>
    <source>
        <strain evidence="4 5">ICMP 3706</strain>
    </source>
</reference>
<evidence type="ECO:0000256" key="2">
    <source>
        <dbReference type="SAM" id="Coils"/>
    </source>
</evidence>
<organism evidence="4 5">
    <name type="scientific">Pseudomonas syringae pv. persicae</name>
    <dbReference type="NCBI Taxonomy" id="237306"/>
    <lineage>
        <taxon>Bacteria</taxon>
        <taxon>Pseudomonadati</taxon>
        <taxon>Pseudomonadota</taxon>
        <taxon>Gammaproteobacteria</taxon>
        <taxon>Pseudomonadales</taxon>
        <taxon>Pseudomonadaceae</taxon>
        <taxon>Pseudomonas</taxon>
    </lineage>
</organism>
<accession>A0A3M4AHT2</accession>
<dbReference type="EMBL" id="RBQE01000301">
    <property type="protein sequence ID" value="RMP05890.1"/>
    <property type="molecule type" value="Genomic_DNA"/>
</dbReference>
<evidence type="ECO:0000313" key="4">
    <source>
        <dbReference type="EMBL" id="RMP05890.1"/>
    </source>
</evidence>
<dbReference type="InterPro" id="IPR036869">
    <property type="entry name" value="J_dom_sf"/>
</dbReference>
<dbReference type="SUPFAM" id="SSF46565">
    <property type="entry name" value="Chaperone J-domain"/>
    <property type="match status" value="1"/>
</dbReference>
<evidence type="ECO:0000256" key="3">
    <source>
        <dbReference type="SAM" id="MobiDB-lite"/>
    </source>
</evidence>
<feature type="region of interest" description="Disordered" evidence="3">
    <location>
        <begin position="183"/>
        <end position="214"/>
    </location>
</feature>
<keyword evidence="1" id="KW-0143">Chaperone</keyword>
<feature type="coiled-coil region" evidence="2">
    <location>
        <begin position="286"/>
        <end position="345"/>
    </location>
</feature>
<dbReference type="CDD" id="cd06257">
    <property type="entry name" value="DnaJ"/>
    <property type="match status" value="1"/>
</dbReference>
<protein>
    <submittedName>
        <fullName evidence="4">DnaJ domain protein</fullName>
    </submittedName>
</protein>
<keyword evidence="2" id="KW-0175">Coiled coil</keyword>
<dbReference type="Gene3D" id="1.10.287.110">
    <property type="entry name" value="DnaJ domain"/>
    <property type="match status" value="1"/>
</dbReference>
<dbReference type="AlphaFoldDB" id="A0A3M4AHT2"/>
<proteinExistence type="predicted"/>
<gene>
    <name evidence="4" type="ORF">ALQ30_01515</name>
</gene>
<sequence length="386" mass="45238">MTTPPASPRIVAQPSRPQLSAGQKKFNTLMEKLEARRKLLQQWLVISTTCEKLWVEELVPMLSEQAENEITKLRLLDVAFDQFRLSKKDRATLLEIICVMTMSLMGGEHDEELKQLYFKYTGSDYDEDERLQNQLLKSSLEEELGVELGDDVDLNSIDDVTQHIVDLNSIDDVTQHIEEKLREQAEQAQSTQKPRKPTASEIRREQEEAEGSQSLREIYRKLASALHPDREQDADERERKTALMQRVNEAYENDNLLALLQMQMEIEQIDQTHIDNITDKRLKHFNRILSEQLRELEDEIHDRKMLIREQFLMDPYEDIRPKTVNAKCAKQLKAIREHLDDAQDELDALTDPKSLKAWLRDQRDMAEMLERVEEFDDLELLDTLLR</sequence>
<name>A0A3M4AHT2_9PSED</name>
<evidence type="ECO:0000313" key="5">
    <source>
        <dbReference type="Proteomes" id="UP000281604"/>
    </source>
</evidence>
<evidence type="ECO:0000256" key="1">
    <source>
        <dbReference type="ARBA" id="ARBA00023186"/>
    </source>
</evidence>
<dbReference type="Proteomes" id="UP000281604">
    <property type="component" value="Unassembled WGS sequence"/>
</dbReference>